<dbReference type="Gene3D" id="1.20.1560.10">
    <property type="entry name" value="ABC transporter type 1, transmembrane domain"/>
    <property type="match status" value="1"/>
</dbReference>
<keyword evidence="10" id="KW-1185">Reference proteome</keyword>
<evidence type="ECO:0000256" key="3">
    <source>
        <dbReference type="ARBA" id="ARBA00022989"/>
    </source>
</evidence>
<keyword evidence="9" id="KW-0547">Nucleotide-binding</keyword>
<evidence type="ECO:0000256" key="4">
    <source>
        <dbReference type="ARBA" id="ARBA00023136"/>
    </source>
</evidence>
<dbReference type="InterPro" id="IPR036640">
    <property type="entry name" value="ABC1_TM_sf"/>
</dbReference>
<evidence type="ECO:0000256" key="5">
    <source>
        <dbReference type="SAM" id="MobiDB-lite"/>
    </source>
</evidence>
<feature type="transmembrane region" description="Helical" evidence="6">
    <location>
        <begin position="170"/>
        <end position="191"/>
    </location>
</feature>
<evidence type="ECO:0000259" key="7">
    <source>
        <dbReference type="PROSITE" id="PS50893"/>
    </source>
</evidence>
<dbReference type="GO" id="GO:0016887">
    <property type="term" value="F:ATP hydrolysis activity"/>
    <property type="evidence" value="ECO:0007669"/>
    <property type="project" value="InterPro"/>
</dbReference>
<dbReference type="GO" id="GO:0005524">
    <property type="term" value="F:ATP binding"/>
    <property type="evidence" value="ECO:0007669"/>
    <property type="project" value="UniProtKB-KW"/>
</dbReference>
<evidence type="ECO:0000313" key="10">
    <source>
        <dbReference type="Proteomes" id="UP000582974"/>
    </source>
</evidence>
<evidence type="ECO:0000256" key="1">
    <source>
        <dbReference type="ARBA" id="ARBA00004651"/>
    </source>
</evidence>
<dbReference type="EMBL" id="JACCKD010000007">
    <property type="protein sequence ID" value="MBA0127531.1"/>
    <property type="molecule type" value="Genomic_DNA"/>
</dbReference>
<dbReference type="AlphaFoldDB" id="A0A838AE93"/>
<dbReference type="CDD" id="cd07346">
    <property type="entry name" value="ABC_6TM_exporters"/>
    <property type="match status" value="1"/>
</dbReference>
<sequence length="542" mass="56913">MRRAARSTAADNSRRFRLRTPLRTRPWLATASAIAGAFTLLPGAALPFVVGAAIDDGIAAGEAATLGFWVAAVLALALLQACAAGLSAWTSHTMWVHGSTSAQHALVTAVTELGADLPRQVPTGDVVAMGSEDVYQTGNALELFGRAAGALVTFCVLGATLITISPLLGTVAMVGVPLAVAGIGPLMRPLVRRKEAQRERASDVNAMGADIVSGLRILRGIGGEGRFRERFVRTSREVLRAGLRVGTVQSWLASAEVALPGLVTVAVTWLGARLALDGTISTGELIAFYGASAFLVVPVKVATEAAEEFASAIVAVRKVDSLVRRRRSHDRPGDPADQLPLPPGPLSVTDERAHLPAGLLSVLPPDRARAERLAGVEPGAVRVGGVGTARVRHGELRRRVVLVLGDDLWFSGQVGTELAAGDRVDVPRAVQAADATDIIDAFPDGYAETVSERGRSVSGGQRQRLLLARALTLDPDVLILDDPTSAVDAHSEARIAHRVARLRAGRTTVVLTGSELWRREAESAPEAAPGEHGNDTGQEVTR</sequence>
<dbReference type="PROSITE" id="PS00211">
    <property type="entry name" value="ABC_TRANSPORTER_1"/>
    <property type="match status" value="1"/>
</dbReference>
<dbReference type="InterPro" id="IPR027417">
    <property type="entry name" value="P-loop_NTPase"/>
</dbReference>
<dbReference type="Proteomes" id="UP000582974">
    <property type="component" value="Unassembled WGS sequence"/>
</dbReference>
<organism evidence="9 10">
    <name type="scientific">Haloechinothrix aidingensis</name>
    <dbReference type="NCBI Taxonomy" id="2752311"/>
    <lineage>
        <taxon>Bacteria</taxon>
        <taxon>Bacillati</taxon>
        <taxon>Actinomycetota</taxon>
        <taxon>Actinomycetes</taxon>
        <taxon>Pseudonocardiales</taxon>
        <taxon>Pseudonocardiaceae</taxon>
        <taxon>Haloechinothrix</taxon>
    </lineage>
</organism>
<comment type="caution">
    <text evidence="9">The sequence shown here is derived from an EMBL/GenBank/DDBJ whole genome shotgun (WGS) entry which is preliminary data.</text>
</comment>
<dbReference type="Gene3D" id="3.40.50.300">
    <property type="entry name" value="P-loop containing nucleotide triphosphate hydrolases"/>
    <property type="match status" value="1"/>
</dbReference>
<evidence type="ECO:0000259" key="8">
    <source>
        <dbReference type="PROSITE" id="PS50929"/>
    </source>
</evidence>
<feature type="transmembrane region" description="Helical" evidence="6">
    <location>
        <begin position="68"/>
        <end position="89"/>
    </location>
</feature>
<feature type="region of interest" description="Disordered" evidence="5">
    <location>
        <begin position="325"/>
        <end position="347"/>
    </location>
</feature>
<name>A0A838AE93_9PSEU</name>
<dbReference type="PANTHER" id="PTHR43394:SF1">
    <property type="entry name" value="ATP-BINDING CASSETTE SUB-FAMILY B MEMBER 10, MITOCHONDRIAL"/>
    <property type="match status" value="1"/>
</dbReference>
<dbReference type="PROSITE" id="PS50929">
    <property type="entry name" value="ABC_TM1F"/>
    <property type="match status" value="1"/>
</dbReference>
<keyword evidence="3 6" id="KW-1133">Transmembrane helix</keyword>
<gene>
    <name evidence="9" type="ORF">H0B56_18455</name>
</gene>
<dbReference type="Pfam" id="PF00005">
    <property type="entry name" value="ABC_tran"/>
    <property type="match status" value="1"/>
</dbReference>
<keyword evidence="9" id="KW-0067">ATP-binding</keyword>
<evidence type="ECO:0000256" key="2">
    <source>
        <dbReference type="ARBA" id="ARBA00022692"/>
    </source>
</evidence>
<dbReference type="InterPro" id="IPR003439">
    <property type="entry name" value="ABC_transporter-like_ATP-bd"/>
</dbReference>
<reference evidence="9 10" key="1">
    <citation type="submission" date="2020-07" db="EMBL/GenBank/DDBJ databases">
        <title>Genome of Haloechinothrix sp.</title>
        <authorList>
            <person name="Tang S.-K."/>
            <person name="Yang L."/>
            <person name="Zhu W.-Y."/>
        </authorList>
    </citation>
    <scope>NUCLEOTIDE SEQUENCE [LARGE SCALE GENOMIC DNA]</scope>
    <source>
        <strain evidence="9 10">YIM 98757</strain>
    </source>
</reference>
<dbReference type="InterPro" id="IPR039421">
    <property type="entry name" value="Type_1_exporter"/>
</dbReference>
<dbReference type="PANTHER" id="PTHR43394">
    <property type="entry name" value="ATP-DEPENDENT PERMEASE MDL1, MITOCHONDRIAL"/>
    <property type="match status" value="1"/>
</dbReference>
<dbReference type="PROSITE" id="PS50893">
    <property type="entry name" value="ABC_TRANSPORTER_2"/>
    <property type="match status" value="1"/>
</dbReference>
<evidence type="ECO:0000313" key="9">
    <source>
        <dbReference type="EMBL" id="MBA0127531.1"/>
    </source>
</evidence>
<dbReference type="Pfam" id="PF00664">
    <property type="entry name" value="ABC_membrane"/>
    <property type="match status" value="1"/>
</dbReference>
<feature type="transmembrane region" description="Helical" evidence="6">
    <location>
        <begin position="143"/>
        <end position="164"/>
    </location>
</feature>
<keyword evidence="2 6" id="KW-0812">Transmembrane</keyword>
<dbReference type="GO" id="GO:0015421">
    <property type="term" value="F:ABC-type oligopeptide transporter activity"/>
    <property type="evidence" value="ECO:0007669"/>
    <property type="project" value="TreeGrafter"/>
</dbReference>
<feature type="region of interest" description="Disordered" evidence="5">
    <location>
        <begin position="520"/>
        <end position="542"/>
    </location>
</feature>
<proteinExistence type="predicted"/>
<dbReference type="InterPro" id="IPR017871">
    <property type="entry name" value="ABC_transporter-like_CS"/>
</dbReference>
<accession>A0A838AE93</accession>
<dbReference type="InterPro" id="IPR011527">
    <property type="entry name" value="ABC1_TM_dom"/>
</dbReference>
<evidence type="ECO:0000256" key="6">
    <source>
        <dbReference type="SAM" id="Phobius"/>
    </source>
</evidence>
<comment type="subcellular location">
    <subcellularLocation>
        <location evidence="1">Cell membrane</location>
        <topology evidence="1">Multi-pass membrane protein</topology>
    </subcellularLocation>
</comment>
<feature type="domain" description="ABC transporter" evidence="7">
    <location>
        <begin position="257"/>
        <end position="541"/>
    </location>
</feature>
<dbReference type="GO" id="GO:0005886">
    <property type="term" value="C:plasma membrane"/>
    <property type="evidence" value="ECO:0007669"/>
    <property type="project" value="UniProtKB-SubCell"/>
</dbReference>
<dbReference type="SUPFAM" id="SSF52540">
    <property type="entry name" value="P-loop containing nucleoside triphosphate hydrolases"/>
    <property type="match status" value="1"/>
</dbReference>
<dbReference type="SUPFAM" id="SSF90123">
    <property type="entry name" value="ABC transporter transmembrane region"/>
    <property type="match status" value="1"/>
</dbReference>
<keyword evidence="4 6" id="KW-0472">Membrane</keyword>
<feature type="domain" description="ABC transmembrane type-1" evidence="8">
    <location>
        <begin position="31"/>
        <end position="311"/>
    </location>
</feature>
<protein>
    <submittedName>
        <fullName evidence="9">ABC transporter ATP-binding protein</fullName>
    </submittedName>
</protein>